<dbReference type="OrthoDB" id="7658418at2"/>
<feature type="region of interest" description="Disordered" evidence="1">
    <location>
        <begin position="171"/>
        <end position="272"/>
    </location>
</feature>
<dbReference type="RefSeq" id="WP_076627541.1">
    <property type="nucleotide sequence ID" value="NZ_CP019312.1"/>
</dbReference>
<dbReference type="InterPro" id="IPR011330">
    <property type="entry name" value="Glyco_hydro/deAcase_b/a-brl"/>
</dbReference>
<feature type="region of interest" description="Disordered" evidence="1">
    <location>
        <begin position="27"/>
        <end position="158"/>
    </location>
</feature>
<feature type="compositionally biased region" description="Low complexity" evidence="1">
    <location>
        <begin position="171"/>
        <end position="204"/>
    </location>
</feature>
<feature type="compositionally biased region" description="Polar residues" evidence="1">
    <location>
        <begin position="47"/>
        <end position="56"/>
    </location>
</feature>
<name>A0A1P8MUB1_9RHOB</name>
<organism evidence="3 4">
    <name type="scientific">Tateyamaria omphalii</name>
    <dbReference type="NCBI Taxonomy" id="299262"/>
    <lineage>
        <taxon>Bacteria</taxon>
        <taxon>Pseudomonadati</taxon>
        <taxon>Pseudomonadota</taxon>
        <taxon>Alphaproteobacteria</taxon>
        <taxon>Rhodobacterales</taxon>
        <taxon>Roseobacteraceae</taxon>
        <taxon>Tateyamaria</taxon>
    </lineage>
</organism>
<keyword evidence="2" id="KW-0732">Signal</keyword>
<sequence length="496" mass="49488">MARGFLSGILWGGVVSVAGAAALSIASDSPTGPDAVVLAPRGADAPQTGTGETPQTVGDADLVRDGDVPQVGSPEPDDVTAAEAAGADTPTVPQTGQAGDLASPAGAGESATVAIDTDAPLQPGVQGTAPTAPTGETELSISTDPAQPPAPDVPDAPTAFSDEAAVLPEATQTPGAEAPAPTAPDTTPGPQAPEVADAPVELEPLPAPEQSQDRTAGLPSALDPAIDTGRPSIGRPATSLIDRGSDTEEPAASTADEETVAAPSGPPIEAFAAPFENPEAKPLMSIVLIDNGADLTGGAVGLAALQSFPYPLTFAVNASLPDASARAAEYRGQGFEVAVLLDMPAGATASDAEVTLSAAIDAVPEAVAVMEGTATGLQESRDVSDQVAAAVRASGHGLVLQSKGLNTAQKLAAREGVPAGLIFRDFDSAGQTPTVIRRFLDQAAFRAGQEGAVIMVGRVQPDTISALLLWGLQDRAERVALSPVSAALKVLAEQPE</sequence>
<dbReference type="AlphaFoldDB" id="A0A1P8MUB1"/>
<evidence type="ECO:0008006" key="5">
    <source>
        <dbReference type="Google" id="ProtNLM"/>
    </source>
</evidence>
<feature type="chain" id="PRO_5012049223" description="Divergent polysaccharide deacetylase family protein" evidence="2">
    <location>
        <begin position="21"/>
        <end position="496"/>
    </location>
</feature>
<evidence type="ECO:0000313" key="3">
    <source>
        <dbReference type="EMBL" id="APX11680.1"/>
    </source>
</evidence>
<dbReference type="KEGG" id="tom:BWR18_08290"/>
<dbReference type="Gene3D" id="3.20.20.370">
    <property type="entry name" value="Glycoside hydrolase/deacetylase"/>
    <property type="match status" value="1"/>
</dbReference>
<dbReference type="Proteomes" id="UP000186336">
    <property type="component" value="Chromosome"/>
</dbReference>
<accession>A0A1P8MUB1</accession>
<keyword evidence="4" id="KW-1185">Reference proteome</keyword>
<evidence type="ECO:0000256" key="1">
    <source>
        <dbReference type="SAM" id="MobiDB-lite"/>
    </source>
</evidence>
<feature type="signal peptide" evidence="2">
    <location>
        <begin position="1"/>
        <end position="20"/>
    </location>
</feature>
<dbReference type="GO" id="GO:0005975">
    <property type="term" value="P:carbohydrate metabolic process"/>
    <property type="evidence" value="ECO:0007669"/>
    <property type="project" value="InterPro"/>
</dbReference>
<proteinExistence type="predicted"/>
<dbReference type="Pfam" id="PF04748">
    <property type="entry name" value="Polysacc_deac_2"/>
    <property type="match status" value="1"/>
</dbReference>
<dbReference type="EMBL" id="CP019312">
    <property type="protein sequence ID" value="APX11680.1"/>
    <property type="molecule type" value="Genomic_DNA"/>
</dbReference>
<protein>
    <recommendedName>
        <fullName evidence="5">Divergent polysaccharide deacetylase family protein</fullName>
    </recommendedName>
</protein>
<dbReference type="CDD" id="cd10936">
    <property type="entry name" value="CE4_DAC2"/>
    <property type="match status" value="1"/>
</dbReference>
<gene>
    <name evidence="3" type="ORF">BWR18_08290</name>
</gene>
<reference evidence="3 4" key="1">
    <citation type="submission" date="2017-01" db="EMBL/GenBank/DDBJ databases">
        <title>Complete genome of Tateyamaria omphalii DOK1-4 isolated from seawater in Dokdo.</title>
        <authorList>
            <person name="Kim J.H."/>
            <person name="Chi W.-J."/>
        </authorList>
    </citation>
    <scope>NUCLEOTIDE SEQUENCE [LARGE SCALE GENOMIC DNA]</scope>
    <source>
        <strain evidence="3 4">DOK1-4</strain>
    </source>
</reference>
<evidence type="ECO:0000256" key="2">
    <source>
        <dbReference type="SAM" id="SignalP"/>
    </source>
</evidence>
<dbReference type="STRING" id="299262.BWR18_08290"/>
<dbReference type="InterPro" id="IPR006837">
    <property type="entry name" value="Divergent_DAC"/>
</dbReference>
<dbReference type="SUPFAM" id="SSF88713">
    <property type="entry name" value="Glycoside hydrolase/deacetylase"/>
    <property type="match status" value="1"/>
</dbReference>
<evidence type="ECO:0000313" key="4">
    <source>
        <dbReference type="Proteomes" id="UP000186336"/>
    </source>
</evidence>